<dbReference type="EMBL" id="NQMQ01000002">
    <property type="protein sequence ID" value="PAJ70923.1"/>
    <property type="molecule type" value="Genomic_DNA"/>
</dbReference>
<proteinExistence type="predicted"/>
<name>A0A269PHN1_9CORY</name>
<comment type="caution">
    <text evidence="2">The sequence shown here is derived from an EMBL/GenBank/DDBJ whole genome shotgun (WGS) entry which is preliminary data.</text>
</comment>
<evidence type="ECO:0000313" key="3">
    <source>
        <dbReference type="Proteomes" id="UP000215771"/>
    </source>
</evidence>
<feature type="compositionally biased region" description="Acidic residues" evidence="1">
    <location>
        <begin position="153"/>
        <end position="189"/>
    </location>
</feature>
<accession>A0A269PHN1</accession>
<gene>
    <name evidence="2" type="ORF">CIG21_01705</name>
</gene>
<evidence type="ECO:0000256" key="1">
    <source>
        <dbReference type="SAM" id="MobiDB-lite"/>
    </source>
</evidence>
<evidence type="ECO:0000313" key="2">
    <source>
        <dbReference type="EMBL" id="PAJ70923.1"/>
    </source>
</evidence>
<protein>
    <recommendedName>
        <fullName evidence="4">Phage major capsid protein</fullName>
    </recommendedName>
</protein>
<sequence>MHIVAAHKPAADDDKRTISGLVLPYGRAGYTSAGAVTVNAGAVTIPEDLSRVKLLRDHSTEDGFTPVGYATAAESTEDGLRMSFKIGRTADGDTALADVTEHIRDALSVELINTSVTEDGQLTAGELTAVALVPIPAFADARVDLITAALTDEQADDQADSEDAEQDDTDDTENTDETPTDTEDTAEDGDSVHQEGENDTETQQEDTMNAAHAPAGIHAAKPKHIDFDGAVRAISDLAAGRRTPELTAALKDITYSTQTATRVPQWLGHLWEGGTYTREIVPTLTPKPLTGVEAIGWRWKKRPEVNDYAGDKKEIPTNTAETETIKSKAKRLAAGWDFDRAYYDFNDTEFIKEFFEAAREDYAMKTDDRAAKAVVEYATNESELEAKAQPDLLRAAAHARQLIKQVARVEASTYLVNPDDMFDLLDITTMDMPQYLKLLGVEPEKFVSSPLAPAGSVIAYAKQAVRWYELGNTPIRVNAQHISHGGVDEALFGYYDTMLVNPRGIVAVPIAESAGTVEAGA</sequence>
<organism evidence="2 3">
    <name type="scientific">Corynebacterium hadale</name>
    <dbReference type="NCBI Taxonomy" id="2026255"/>
    <lineage>
        <taxon>Bacteria</taxon>
        <taxon>Bacillati</taxon>
        <taxon>Actinomycetota</taxon>
        <taxon>Actinomycetes</taxon>
        <taxon>Mycobacteriales</taxon>
        <taxon>Corynebacteriaceae</taxon>
        <taxon>Corynebacterium</taxon>
    </lineage>
</organism>
<evidence type="ECO:0008006" key="4">
    <source>
        <dbReference type="Google" id="ProtNLM"/>
    </source>
</evidence>
<reference evidence="2 3" key="1">
    <citation type="submission" date="2017-08" db="EMBL/GenBank/DDBJ databases">
        <authorList>
            <person name="de Groot N.N."/>
        </authorList>
    </citation>
    <scope>NUCLEOTIDE SEQUENCE [LARGE SCALE GENOMIC DNA]</scope>
    <source>
        <strain evidence="2 3">NBT06-6</strain>
    </source>
</reference>
<dbReference type="AlphaFoldDB" id="A0A269PHN1"/>
<dbReference type="Proteomes" id="UP000215771">
    <property type="component" value="Unassembled WGS sequence"/>
</dbReference>
<feature type="region of interest" description="Disordered" evidence="1">
    <location>
        <begin position="152"/>
        <end position="207"/>
    </location>
</feature>